<evidence type="ECO:0000313" key="2">
    <source>
        <dbReference type="Proteomes" id="UP000092460"/>
    </source>
</evidence>
<protein>
    <submittedName>
        <fullName evidence="1">Uncharacterized protein</fullName>
    </submittedName>
</protein>
<dbReference type="AlphaFoldDB" id="A0A1B0B9Q6"/>
<proteinExistence type="predicted"/>
<name>A0A1B0B9Q6_9MUSC</name>
<sequence>MKNCEPFVFGPALAIDNIPGPVCLRIKFSSSNLLPYIDLPPVPLCAVKSPPWHINSVYDKFMYPFVAKKFFR</sequence>
<accession>A0A1B0B9Q6</accession>
<dbReference type="VEuPathDB" id="VectorBase:GPPI023261"/>
<organism evidence="1 2">
    <name type="scientific">Glossina palpalis gambiensis</name>
    <dbReference type="NCBI Taxonomy" id="67801"/>
    <lineage>
        <taxon>Eukaryota</taxon>
        <taxon>Metazoa</taxon>
        <taxon>Ecdysozoa</taxon>
        <taxon>Arthropoda</taxon>
        <taxon>Hexapoda</taxon>
        <taxon>Insecta</taxon>
        <taxon>Pterygota</taxon>
        <taxon>Neoptera</taxon>
        <taxon>Endopterygota</taxon>
        <taxon>Diptera</taxon>
        <taxon>Brachycera</taxon>
        <taxon>Muscomorpha</taxon>
        <taxon>Hippoboscoidea</taxon>
        <taxon>Glossinidae</taxon>
        <taxon>Glossina</taxon>
    </lineage>
</organism>
<keyword evidence="2" id="KW-1185">Reference proteome</keyword>
<reference evidence="2" key="1">
    <citation type="submission" date="2015-01" db="EMBL/GenBank/DDBJ databases">
        <authorList>
            <person name="Aksoy S."/>
            <person name="Warren W."/>
            <person name="Wilson R.K."/>
        </authorList>
    </citation>
    <scope>NUCLEOTIDE SEQUENCE [LARGE SCALE GENOMIC DNA]</scope>
    <source>
        <strain evidence="2">IAEA</strain>
    </source>
</reference>
<evidence type="ECO:0000313" key="1">
    <source>
        <dbReference type="EnsemblMetazoa" id="GPPI023261-PA"/>
    </source>
</evidence>
<dbReference type="EnsemblMetazoa" id="GPPI023261-RA">
    <property type="protein sequence ID" value="GPPI023261-PA"/>
    <property type="gene ID" value="GPPI023261"/>
</dbReference>
<dbReference type="Proteomes" id="UP000092460">
    <property type="component" value="Unassembled WGS sequence"/>
</dbReference>
<dbReference type="EMBL" id="JXJN01010507">
    <property type="status" value="NOT_ANNOTATED_CDS"/>
    <property type="molecule type" value="Genomic_DNA"/>
</dbReference>
<reference evidence="1" key="2">
    <citation type="submission" date="2020-05" db="UniProtKB">
        <authorList>
            <consortium name="EnsemblMetazoa"/>
        </authorList>
    </citation>
    <scope>IDENTIFICATION</scope>
    <source>
        <strain evidence="1">IAEA</strain>
    </source>
</reference>